<evidence type="ECO:0000256" key="1">
    <source>
        <dbReference type="SAM" id="MobiDB-lite"/>
    </source>
</evidence>
<sequence length="934" mass="95214">MATATAPRTAPAWPPAADLAPAAAWAAWFATTRKPPPSSVHDPITPRPPSPPSPAAAETAADAAAAPDPADSDVVSVSDATATSAAAAAAGVPPLPAILTRRAPDPREDPETRRRHALRFASTFAALVRATSEPYLDLLLDFEAHCTAVLREARQPLTAATPGDASPIIREAVAFLASTAATPLTACDAETQQAQALETAVAALKSAQKQQLRVLVRLMAQAMDDKLAGKPPAAAMTAATAGAAAGAASGTATPTPPPASTALTTMPTVEAAAPSTDRPVVPSNASSAASAAALGAPGSPASPARQSQPAWRDIVLAGFARRCPESTFSQVAMGPRPPARLAKAPSFEAHAAISRRSMQRTLSGSLWHVPTHQRKPPPPQGPSSAASSASSSSASTSSARSPSDAAIAPPAAHVANDTPPSSSSSGRRPSLRLVTPTHSTGLFRGRRGSLGKDEPPPARGPGGMLRAPRHRVVSDISHGPDLAAPRSPSQFLTRLFTRPTPSAAAAAKAGGPPAAAGGSALAYPLSAAAAPASPGRLLSAGMGGVANALRRSFRDLSTGPLSALAGPTPARLPSPSQAPELSETFSATIGQHDRTMLTFRLLACPATALVDGAAAATDDAGDGEGDEEGEGDDLAQRAMRSQTWMALYGSKGLNGIVVITPVHQLHSPAAAAAALTGGRRLPRCELHFDDIEVQIAHATERRRAERAAAAALATTLSGPAGAPGAGDGVAADAPGDPSLGTNEAESPWADGDVFLTRHSNLPGVHVVFHIVSSRPLPPVAAGAVAAAAAGAGSRARLADVSPTVLSGLRHSVALAAEHRFATLRIPLMLLEALPPALRAAPLWRSGHVMRRRTEAVLRAVRAALTEWVGAATRHGHHAATSPMAATSADAQAVRLALTRHAIALPQITLAIPSDIDRHEFYAIRDQLTELFRTN</sequence>
<evidence type="ECO:0000313" key="3">
    <source>
        <dbReference type="Proteomes" id="UP000274922"/>
    </source>
</evidence>
<feature type="region of interest" description="Disordered" evidence="1">
    <location>
        <begin position="560"/>
        <end position="579"/>
    </location>
</feature>
<feature type="compositionally biased region" description="Pro residues" evidence="1">
    <location>
        <begin position="45"/>
        <end position="54"/>
    </location>
</feature>
<dbReference type="EMBL" id="ML014318">
    <property type="protein sequence ID" value="RKO99120.1"/>
    <property type="molecule type" value="Genomic_DNA"/>
</dbReference>
<dbReference type="Pfam" id="PF10154">
    <property type="entry name" value="Fy-3"/>
    <property type="match status" value="1"/>
</dbReference>
<protein>
    <submittedName>
        <fullName evidence="2">Uncharacterized protein</fullName>
    </submittedName>
</protein>
<keyword evidence="3" id="KW-1185">Reference proteome</keyword>
<evidence type="ECO:0000313" key="2">
    <source>
        <dbReference type="EMBL" id="RKO99120.1"/>
    </source>
</evidence>
<dbReference type="STRING" id="1555241.A0A4P9X2R2"/>
<name>A0A4P9X2R2_9FUNG</name>
<dbReference type="PANTHER" id="PTHR16525">
    <property type="entry name" value="PROTEIN C12ORF4"/>
    <property type="match status" value="1"/>
</dbReference>
<feature type="compositionally biased region" description="Low complexity" evidence="1">
    <location>
        <begin position="55"/>
        <end position="78"/>
    </location>
</feature>
<feature type="compositionally biased region" description="Low complexity" evidence="1">
    <location>
        <begin position="382"/>
        <end position="433"/>
    </location>
</feature>
<dbReference type="OrthoDB" id="415359at2759"/>
<dbReference type="PANTHER" id="PTHR16525:SF0">
    <property type="entry name" value="PROTEIN C12ORF4"/>
    <property type="match status" value="1"/>
</dbReference>
<gene>
    <name evidence="2" type="ORF">CXG81DRAFT_28100</name>
</gene>
<dbReference type="AlphaFoldDB" id="A0A4P9X2R2"/>
<dbReference type="Proteomes" id="UP000274922">
    <property type="component" value="Unassembled WGS sequence"/>
</dbReference>
<proteinExistence type="predicted"/>
<feature type="compositionally biased region" description="Low complexity" evidence="1">
    <location>
        <begin position="728"/>
        <end position="737"/>
    </location>
</feature>
<feature type="region of interest" description="Disordered" evidence="1">
    <location>
        <begin position="368"/>
        <end position="467"/>
    </location>
</feature>
<feature type="region of interest" description="Disordered" evidence="1">
    <location>
        <begin position="33"/>
        <end position="78"/>
    </location>
</feature>
<dbReference type="InterPro" id="IPR019311">
    <property type="entry name" value="Fy-3"/>
</dbReference>
<organism evidence="2 3">
    <name type="scientific">Caulochytrium protostelioides</name>
    <dbReference type="NCBI Taxonomy" id="1555241"/>
    <lineage>
        <taxon>Eukaryota</taxon>
        <taxon>Fungi</taxon>
        <taxon>Fungi incertae sedis</taxon>
        <taxon>Chytridiomycota</taxon>
        <taxon>Chytridiomycota incertae sedis</taxon>
        <taxon>Chytridiomycetes</taxon>
        <taxon>Caulochytriales</taxon>
        <taxon>Caulochytriaceae</taxon>
        <taxon>Caulochytrium</taxon>
    </lineage>
</organism>
<feature type="region of interest" description="Disordered" evidence="1">
    <location>
        <begin position="716"/>
        <end position="746"/>
    </location>
</feature>
<dbReference type="GO" id="GO:0005737">
    <property type="term" value="C:cytoplasm"/>
    <property type="evidence" value="ECO:0007669"/>
    <property type="project" value="TreeGrafter"/>
</dbReference>
<accession>A0A4P9X2R2</accession>
<reference evidence="3" key="1">
    <citation type="journal article" date="2018" name="Nat. Microbiol.">
        <title>Leveraging single-cell genomics to expand the fungal tree of life.</title>
        <authorList>
            <person name="Ahrendt S.R."/>
            <person name="Quandt C.A."/>
            <person name="Ciobanu D."/>
            <person name="Clum A."/>
            <person name="Salamov A."/>
            <person name="Andreopoulos B."/>
            <person name="Cheng J.F."/>
            <person name="Woyke T."/>
            <person name="Pelin A."/>
            <person name="Henrissat B."/>
            <person name="Reynolds N.K."/>
            <person name="Benny G.L."/>
            <person name="Smith M.E."/>
            <person name="James T.Y."/>
            <person name="Grigoriev I.V."/>
        </authorList>
    </citation>
    <scope>NUCLEOTIDE SEQUENCE [LARGE SCALE GENOMIC DNA]</scope>
    <source>
        <strain evidence="3">ATCC 52028</strain>
    </source>
</reference>